<dbReference type="Gene3D" id="1.20.58.1980">
    <property type="match status" value="1"/>
</dbReference>
<keyword evidence="2" id="KW-0505">Motor protein</keyword>
<evidence type="ECO:0000256" key="4">
    <source>
        <dbReference type="SAM" id="MobiDB-lite"/>
    </source>
</evidence>
<feature type="domain" description="Kinesin motor" evidence="6">
    <location>
        <begin position="511"/>
        <end position="569"/>
    </location>
</feature>
<comment type="similarity">
    <text evidence="1">Belongs to the TRAFAC class myosin-kinesin ATPase superfamily. Kinesin family. KIN-14 subfamily.</text>
</comment>
<sequence>MDSLEAKTMKENGTPNKSNLNSSNGGDLQARQKAALIEWLNSIQPDLGLQLQASDEQLRACLLDGSVLCHILKRLRPNEADPSSMPRSERISKFLTVLGEMGIPRFELSDLEKGSLKSVIESLLLVRTHLLPNSVGEPSAALVHHAGLKFHEVFQLKQGQYADLPPAKITEMMKSNSLDRVACLLRKVVQEIERRISTQADHLRTQNNLFKAREEKYQSRIKVLEALANGTPDETEITRGRLQQMKAWICCQPEKEKTEEKRKFEEEDVERLMKEKDSRNQEISALKQELELVKKTADLRCLQIEAEAKGAKTALEETVRELERQLAASRSKVKELETCSESKNEGSKELERQAATLRSKARELDACLESKNEEAKELLRQLSASRSKVKELEDRSESKNQGAKELERQLAASRSKVKELEMYLESKDQRWNKKELTFRSFMEFQFSALQELRLSSNTIKQEVLDTQGIYLEEFSRLGVNFQALSDAAANYHTVLMENRKMFNELQDLKGNIRVYCRVRPFLPGQSGRQTIVECVGDDGELVVANPSKSGKEGHRMFKFNKVFGPTATQGGQAKTLMFVQLNPDTTSYSESLSTLKFAERVSGVELGAAKSSKEGRDVRELMEQASVGVQSDSAISKAGADRIDYRVSEGVICLKT</sequence>
<dbReference type="GO" id="GO:0015630">
    <property type="term" value="C:microtubule cytoskeleton"/>
    <property type="evidence" value="ECO:0007669"/>
    <property type="project" value="TreeGrafter"/>
</dbReference>
<feature type="region of interest" description="Disordered" evidence="4">
    <location>
        <begin position="333"/>
        <end position="355"/>
    </location>
</feature>
<comment type="caution">
    <text evidence="3">Lacks conserved residue(s) required for the propagation of feature annotation.</text>
</comment>
<reference evidence="7 8" key="1">
    <citation type="submission" date="2017-11" db="EMBL/GenBank/DDBJ databases">
        <title>De-novo sequencing of pomegranate (Punica granatum L.) genome.</title>
        <authorList>
            <person name="Akparov Z."/>
            <person name="Amiraslanov A."/>
            <person name="Hajiyeva S."/>
            <person name="Abbasov M."/>
            <person name="Kaur K."/>
            <person name="Hamwieh A."/>
            <person name="Solovyev V."/>
            <person name="Salamov A."/>
            <person name="Braich B."/>
            <person name="Kosarev P."/>
            <person name="Mahmoud A."/>
            <person name="Hajiyev E."/>
            <person name="Babayeva S."/>
            <person name="Izzatullayeva V."/>
            <person name="Mammadov A."/>
            <person name="Mammadov A."/>
            <person name="Sharifova S."/>
            <person name="Ojaghi J."/>
            <person name="Eynullazada K."/>
            <person name="Bayramov B."/>
            <person name="Abdulazimova A."/>
            <person name="Shahmuradov I."/>
        </authorList>
    </citation>
    <scope>NUCLEOTIDE SEQUENCE [LARGE SCALE GENOMIC DNA]</scope>
    <source>
        <strain evidence="8">cv. AG2017</strain>
        <tissue evidence="7">Leaf</tissue>
    </source>
</reference>
<feature type="region of interest" description="Disordered" evidence="4">
    <location>
        <begin position="389"/>
        <end position="409"/>
    </location>
</feature>
<dbReference type="GO" id="GO:0005524">
    <property type="term" value="F:ATP binding"/>
    <property type="evidence" value="ECO:0007669"/>
    <property type="project" value="InterPro"/>
</dbReference>
<protein>
    <submittedName>
        <fullName evidence="7">Uncharacterized protein</fullName>
    </submittedName>
</protein>
<feature type="compositionally biased region" description="Basic and acidic residues" evidence="4">
    <location>
        <begin position="333"/>
        <end position="352"/>
    </location>
</feature>
<evidence type="ECO:0000313" key="8">
    <source>
        <dbReference type="Proteomes" id="UP000233551"/>
    </source>
</evidence>
<name>A0A2I0IIP4_PUNGR</name>
<dbReference type="Gene3D" id="3.40.850.10">
    <property type="entry name" value="Kinesin motor domain"/>
    <property type="match status" value="1"/>
</dbReference>
<dbReference type="SMART" id="SM00033">
    <property type="entry name" value="CH"/>
    <property type="match status" value="1"/>
</dbReference>
<gene>
    <name evidence="7" type="ORF">CRG98_035696</name>
</gene>
<accession>A0A2I0IIP4</accession>
<dbReference type="Proteomes" id="UP000233551">
    <property type="component" value="Unassembled WGS sequence"/>
</dbReference>
<dbReference type="InterPro" id="IPR027417">
    <property type="entry name" value="P-loop_NTPase"/>
</dbReference>
<dbReference type="GO" id="GO:0003777">
    <property type="term" value="F:microtubule motor activity"/>
    <property type="evidence" value="ECO:0007669"/>
    <property type="project" value="InterPro"/>
</dbReference>
<dbReference type="PANTHER" id="PTHR47972">
    <property type="entry name" value="KINESIN-LIKE PROTEIN KLP-3"/>
    <property type="match status" value="1"/>
</dbReference>
<dbReference type="PROSITE" id="PS50067">
    <property type="entry name" value="KINESIN_MOTOR_2"/>
    <property type="match status" value="1"/>
</dbReference>
<dbReference type="InterPro" id="IPR036961">
    <property type="entry name" value="Kinesin_motor_dom_sf"/>
</dbReference>
<feature type="compositionally biased region" description="Basic and acidic residues" evidence="4">
    <location>
        <begin position="389"/>
        <end position="408"/>
    </location>
</feature>
<evidence type="ECO:0000256" key="1">
    <source>
        <dbReference type="ARBA" id="ARBA00010899"/>
    </source>
</evidence>
<evidence type="ECO:0000256" key="3">
    <source>
        <dbReference type="PROSITE-ProRule" id="PRU00283"/>
    </source>
</evidence>
<dbReference type="InterPro" id="IPR031852">
    <property type="entry name" value="Vik1/Cik1_MT-bd"/>
</dbReference>
<dbReference type="Gene3D" id="1.10.418.10">
    <property type="entry name" value="Calponin-like domain"/>
    <property type="match status" value="1"/>
</dbReference>
<feature type="compositionally biased region" description="Basic and acidic residues" evidence="4">
    <location>
        <begin position="1"/>
        <end position="10"/>
    </location>
</feature>
<dbReference type="STRING" id="22663.A0A2I0IIP4"/>
<evidence type="ECO:0000259" key="6">
    <source>
        <dbReference type="PROSITE" id="PS50067"/>
    </source>
</evidence>
<keyword evidence="8" id="KW-1185">Reference proteome</keyword>
<feature type="domain" description="Calponin-homology (CH)" evidence="5">
    <location>
        <begin position="30"/>
        <end position="131"/>
    </location>
</feature>
<dbReference type="InterPro" id="IPR001715">
    <property type="entry name" value="CH_dom"/>
</dbReference>
<feature type="region of interest" description="Disordered" evidence="4">
    <location>
        <begin position="1"/>
        <end position="26"/>
    </location>
</feature>
<dbReference type="Gene3D" id="1.20.5.170">
    <property type="match status" value="1"/>
</dbReference>
<evidence type="ECO:0000259" key="5">
    <source>
        <dbReference type="PROSITE" id="PS50021"/>
    </source>
</evidence>
<evidence type="ECO:0000256" key="2">
    <source>
        <dbReference type="ARBA" id="ARBA00023175"/>
    </source>
</evidence>
<dbReference type="SUPFAM" id="SSF47576">
    <property type="entry name" value="Calponin-homology domain, CH-domain"/>
    <property type="match status" value="1"/>
</dbReference>
<dbReference type="PROSITE" id="PS50021">
    <property type="entry name" value="CH"/>
    <property type="match status" value="1"/>
</dbReference>
<comment type="caution">
    <text evidence="7">The sequence shown here is derived from an EMBL/GenBank/DDBJ whole genome shotgun (WGS) entry which is preliminary data.</text>
</comment>
<proteinExistence type="inferred from homology"/>
<dbReference type="GO" id="GO:0008017">
    <property type="term" value="F:microtubule binding"/>
    <property type="evidence" value="ECO:0007669"/>
    <property type="project" value="InterPro"/>
</dbReference>
<dbReference type="AlphaFoldDB" id="A0A2I0IIP4"/>
<evidence type="ECO:0000313" key="7">
    <source>
        <dbReference type="EMBL" id="PKI43862.1"/>
    </source>
</evidence>
<dbReference type="PANTHER" id="PTHR47972:SF14">
    <property type="entry name" value="KINESIN-LIKE PROTEIN KIN-14J"/>
    <property type="match status" value="1"/>
</dbReference>
<dbReference type="GO" id="GO:0007018">
    <property type="term" value="P:microtubule-based movement"/>
    <property type="evidence" value="ECO:0007669"/>
    <property type="project" value="InterPro"/>
</dbReference>
<dbReference type="Pfam" id="PF00307">
    <property type="entry name" value="CH"/>
    <property type="match status" value="1"/>
</dbReference>
<dbReference type="Pfam" id="PF16796">
    <property type="entry name" value="Microtub_bd"/>
    <property type="match status" value="1"/>
</dbReference>
<dbReference type="EMBL" id="PGOL01002963">
    <property type="protein sequence ID" value="PKI43862.1"/>
    <property type="molecule type" value="Genomic_DNA"/>
</dbReference>
<feature type="compositionally biased region" description="Polar residues" evidence="4">
    <location>
        <begin position="11"/>
        <end position="26"/>
    </location>
</feature>
<dbReference type="InterPro" id="IPR001752">
    <property type="entry name" value="Kinesin_motor_dom"/>
</dbReference>
<dbReference type="InterPro" id="IPR027640">
    <property type="entry name" value="Kinesin-like_fam"/>
</dbReference>
<dbReference type="SUPFAM" id="SSF52540">
    <property type="entry name" value="P-loop containing nucleoside triphosphate hydrolases"/>
    <property type="match status" value="2"/>
</dbReference>
<dbReference type="InterPro" id="IPR036872">
    <property type="entry name" value="CH_dom_sf"/>
</dbReference>
<organism evidence="7 8">
    <name type="scientific">Punica granatum</name>
    <name type="common">Pomegranate</name>
    <dbReference type="NCBI Taxonomy" id="22663"/>
    <lineage>
        <taxon>Eukaryota</taxon>
        <taxon>Viridiplantae</taxon>
        <taxon>Streptophyta</taxon>
        <taxon>Embryophyta</taxon>
        <taxon>Tracheophyta</taxon>
        <taxon>Spermatophyta</taxon>
        <taxon>Magnoliopsida</taxon>
        <taxon>eudicotyledons</taxon>
        <taxon>Gunneridae</taxon>
        <taxon>Pentapetalae</taxon>
        <taxon>rosids</taxon>
        <taxon>malvids</taxon>
        <taxon>Myrtales</taxon>
        <taxon>Lythraceae</taxon>
        <taxon>Punica</taxon>
    </lineage>
</organism>